<name>A0A1I8AEP2_9BILA</name>
<evidence type="ECO:0000313" key="2">
    <source>
        <dbReference type="WBParaSite" id="L893_g5170.t1"/>
    </source>
</evidence>
<dbReference type="Proteomes" id="UP000095287">
    <property type="component" value="Unplaced"/>
</dbReference>
<accession>A0A1I8AEP2</accession>
<reference evidence="2" key="1">
    <citation type="submission" date="2016-11" db="UniProtKB">
        <authorList>
            <consortium name="WormBaseParasite"/>
        </authorList>
    </citation>
    <scope>IDENTIFICATION</scope>
</reference>
<dbReference type="WBParaSite" id="L893_g5170.t1">
    <property type="protein sequence ID" value="L893_g5170.t1"/>
    <property type="gene ID" value="L893_g5170"/>
</dbReference>
<protein>
    <submittedName>
        <fullName evidence="2">CIA30 domain-containing protein</fullName>
    </submittedName>
</protein>
<keyword evidence="1" id="KW-1185">Reference proteome</keyword>
<evidence type="ECO:0000313" key="1">
    <source>
        <dbReference type="Proteomes" id="UP000095287"/>
    </source>
</evidence>
<proteinExistence type="predicted"/>
<dbReference type="AlphaFoldDB" id="A0A1I8AEP2"/>
<sequence length="199" mass="21298">MGNALEVSLSARQPVGGGLLERAAKEKKTGQCCGFGSAAAAARAVLMRAVVKKELCRSRMVAGTTFLTLALLGASLPSTAGAEARGFARVFSARSEQVERRSVPENDAPVSRSFISSLWIPFKLPWSREDRLPPAPPVDPIDAILNGSASTNGTQMVTMENGGEAFRIIDSDVDEPQQQSYLLGFRVHLIPVDIFQALL</sequence>
<organism evidence="1 2">
    <name type="scientific">Steinernema glaseri</name>
    <dbReference type="NCBI Taxonomy" id="37863"/>
    <lineage>
        <taxon>Eukaryota</taxon>
        <taxon>Metazoa</taxon>
        <taxon>Ecdysozoa</taxon>
        <taxon>Nematoda</taxon>
        <taxon>Chromadorea</taxon>
        <taxon>Rhabditida</taxon>
        <taxon>Tylenchina</taxon>
        <taxon>Panagrolaimomorpha</taxon>
        <taxon>Strongyloidoidea</taxon>
        <taxon>Steinernematidae</taxon>
        <taxon>Steinernema</taxon>
    </lineage>
</organism>